<name>A0AAJ0CPH5_9HYPO</name>
<gene>
    <name evidence="2" type="ORF">QQS21_005391</name>
</gene>
<dbReference type="Proteomes" id="UP001251528">
    <property type="component" value="Unassembled WGS sequence"/>
</dbReference>
<dbReference type="Pfam" id="PF18648">
    <property type="entry name" value="ADPRTs_Tse2"/>
    <property type="match status" value="1"/>
</dbReference>
<reference evidence="2" key="1">
    <citation type="submission" date="2023-06" db="EMBL/GenBank/DDBJ databases">
        <title>Conoideocrella luteorostrata (Hypocreales: Clavicipitaceae), a potential biocontrol fungus for elongate hemlock scale in United States Christmas tree production areas.</title>
        <authorList>
            <person name="Barrett H."/>
            <person name="Lovett B."/>
            <person name="Macias A.M."/>
            <person name="Stajich J.E."/>
            <person name="Kasson M.T."/>
        </authorList>
    </citation>
    <scope>NUCLEOTIDE SEQUENCE</scope>
    <source>
        <strain evidence="2">ARSEF 14590</strain>
    </source>
</reference>
<comment type="caution">
    <text evidence="2">The sequence shown here is derived from an EMBL/GenBank/DDBJ whole genome shotgun (WGS) entry which is preliminary data.</text>
</comment>
<feature type="domain" description="Tse2 ADP-ribosyltransferase toxin" evidence="1">
    <location>
        <begin position="43"/>
        <end position="185"/>
    </location>
</feature>
<evidence type="ECO:0000313" key="3">
    <source>
        <dbReference type="Proteomes" id="UP001251528"/>
    </source>
</evidence>
<dbReference type="AlphaFoldDB" id="A0AAJ0CPH5"/>
<evidence type="ECO:0000259" key="1">
    <source>
        <dbReference type="Pfam" id="PF18648"/>
    </source>
</evidence>
<evidence type="ECO:0000313" key="2">
    <source>
        <dbReference type="EMBL" id="KAK2599130.1"/>
    </source>
</evidence>
<keyword evidence="3" id="KW-1185">Reference proteome</keyword>
<protein>
    <recommendedName>
        <fullName evidence="1">Tse2 ADP-ribosyltransferase toxin domain-containing protein</fullName>
    </recommendedName>
</protein>
<accession>A0AAJ0CPH5</accession>
<dbReference type="InterPro" id="IPR041018">
    <property type="entry name" value="ADPRTs_Tse2"/>
</dbReference>
<proteinExistence type="predicted"/>
<dbReference type="EMBL" id="JASWJB010000089">
    <property type="protein sequence ID" value="KAK2599130.1"/>
    <property type="molecule type" value="Genomic_DNA"/>
</dbReference>
<organism evidence="2 3">
    <name type="scientific">Conoideocrella luteorostrata</name>
    <dbReference type="NCBI Taxonomy" id="1105319"/>
    <lineage>
        <taxon>Eukaryota</taxon>
        <taxon>Fungi</taxon>
        <taxon>Dikarya</taxon>
        <taxon>Ascomycota</taxon>
        <taxon>Pezizomycotina</taxon>
        <taxon>Sordariomycetes</taxon>
        <taxon>Hypocreomycetidae</taxon>
        <taxon>Hypocreales</taxon>
        <taxon>Clavicipitaceae</taxon>
        <taxon>Conoideocrella</taxon>
    </lineage>
</organism>
<sequence>MFRPFNAAFWRNMPLFRVRPRIQCFVERRFFSAKAIYASFPCTLHYYSPRKTSSLYNQEDKNTRPYRIVDEEVKVSNNGLLYPAVRATSISNGATMYPNTFLMQELVRRYFDENIDREEEGETVETPYIYTIAKGTKLPADLVLINDYISKFSLQPSRGMPVEELNGILDELYEKCAHKETADQWIDTHQFHDAVADDADALWMAQ</sequence>